<reference evidence="2" key="1">
    <citation type="journal article" date="2023" name="Mol. Phylogenet. Evol.">
        <title>Genome-scale phylogeny and comparative genomics of the fungal order Sordariales.</title>
        <authorList>
            <person name="Hensen N."/>
            <person name="Bonometti L."/>
            <person name="Westerberg I."/>
            <person name="Brannstrom I.O."/>
            <person name="Guillou S."/>
            <person name="Cros-Aarteil S."/>
            <person name="Calhoun S."/>
            <person name="Haridas S."/>
            <person name="Kuo A."/>
            <person name="Mondo S."/>
            <person name="Pangilinan J."/>
            <person name="Riley R."/>
            <person name="LaButti K."/>
            <person name="Andreopoulos B."/>
            <person name="Lipzen A."/>
            <person name="Chen C."/>
            <person name="Yan M."/>
            <person name="Daum C."/>
            <person name="Ng V."/>
            <person name="Clum A."/>
            <person name="Steindorff A."/>
            <person name="Ohm R.A."/>
            <person name="Martin F."/>
            <person name="Silar P."/>
            <person name="Natvig D.O."/>
            <person name="Lalanne C."/>
            <person name="Gautier V."/>
            <person name="Ament-Velasquez S.L."/>
            <person name="Kruys A."/>
            <person name="Hutchinson M.I."/>
            <person name="Powell A.J."/>
            <person name="Barry K."/>
            <person name="Miller A.N."/>
            <person name="Grigoriev I.V."/>
            <person name="Debuchy R."/>
            <person name="Gladieux P."/>
            <person name="Hiltunen Thoren M."/>
            <person name="Johannesson H."/>
        </authorList>
    </citation>
    <scope>NUCLEOTIDE SEQUENCE [LARGE SCALE GENOMIC DNA]</scope>
    <source>
        <strain evidence="2">CBS 284.82</strain>
    </source>
</reference>
<sequence length="97" mass="10597">PTSPSLPIPHDINVVATPGNDTSYAPMAICCAPSTVQIVDRCYLWCDIPKRVLNGINGHPGHWEVEAGMGMYGSEMDNFYILFRSSLMCAHALSKTN</sequence>
<gene>
    <name evidence="1" type="ORF">C8A01DRAFT_21506</name>
</gene>
<proteinExistence type="predicted"/>
<dbReference type="AlphaFoldDB" id="A0AAN6P851"/>
<keyword evidence="2" id="KW-1185">Reference proteome</keyword>
<name>A0AAN6P851_9PEZI</name>
<organism evidence="1 2">
    <name type="scientific">Parachaetomium inaequale</name>
    <dbReference type="NCBI Taxonomy" id="2588326"/>
    <lineage>
        <taxon>Eukaryota</taxon>
        <taxon>Fungi</taxon>
        <taxon>Dikarya</taxon>
        <taxon>Ascomycota</taxon>
        <taxon>Pezizomycotina</taxon>
        <taxon>Sordariomycetes</taxon>
        <taxon>Sordariomycetidae</taxon>
        <taxon>Sordariales</taxon>
        <taxon>Chaetomiaceae</taxon>
        <taxon>Parachaetomium</taxon>
    </lineage>
</organism>
<comment type="caution">
    <text evidence="1">The sequence shown here is derived from an EMBL/GenBank/DDBJ whole genome shotgun (WGS) entry which is preliminary data.</text>
</comment>
<dbReference type="Proteomes" id="UP001303115">
    <property type="component" value="Unassembled WGS sequence"/>
</dbReference>
<protein>
    <submittedName>
        <fullName evidence="1">Uncharacterized protein</fullName>
    </submittedName>
</protein>
<evidence type="ECO:0000313" key="1">
    <source>
        <dbReference type="EMBL" id="KAK4031247.1"/>
    </source>
</evidence>
<accession>A0AAN6P851</accession>
<evidence type="ECO:0000313" key="2">
    <source>
        <dbReference type="Proteomes" id="UP001303115"/>
    </source>
</evidence>
<feature type="non-terminal residue" evidence="1">
    <location>
        <position position="1"/>
    </location>
</feature>
<dbReference type="EMBL" id="MU854934">
    <property type="protein sequence ID" value="KAK4031247.1"/>
    <property type="molecule type" value="Genomic_DNA"/>
</dbReference>